<feature type="domain" description="Immunoglobulin" evidence="7">
    <location>
        <begin position="347"/>
        <end position="516"/>
    </location>
</feature>
<feature type="domain" description="Immunoglobulin" evidence="7">
    <location>
        <begin position="825"/>
        <end position="903"/>
    </location>
</feature>
<dbReference type="SMART" id="SM00409">
    <property type="entry name" value="IG"/>
    <property type="match status" value="12"/>
</dbReference>
<evidence type="ECO:0000256" key="3">
    <source>
        <dbReference type="ARBA" id="ARBA00023180"/>
    </source>
</evidence>
<dbReference type="GeneID" id="89227541"/>
<evidence type="ECO:0000256" key="4">
    <source>
        <dbReference type="ARBA" id="ARBA00023319"/>
    </source>
</evidence>
<dbReference type="PANTHER" id="PTHR44337:SF20">
    <property type="entry name" value="CARCINOEMBRYONIC ANTIGEN-RELATED CELL ADHESION MOLECULE 5-RELATED"/>
    <property type="match status" value="1"/>
</dbReference>
<feature type="domain" description="Immunoglobulin" evidence="7">
    <location>
        <begin position="1098"/>
        <end position="1176"/>
    </location>
</feature>
<feature type="transmembrane region" description="Helical" evidence="6">
    <location>
        <begin position="1692"/>
        <end position="1713"/>
    </location>
</feature>
<dbReference type="Proteomes" id="UP001304970">
    <property type="component" value="Chromosome"/>
</dbReference>
<keyword evidence="6" id="KW-1133">Transmembrane helix</keyword>
<feature type="domain" description="Immunoglobulin" evidence="7">
    <location>
        <begin position="1555"/>
        <end position="1635"/>
    </location>
</feature>
<dbReference type="RefSeq" id="WP_338097911.1">
    <property type="nucleotide sequence ID" value="NZ_CP131061.1"/>
</dbReference>
<dbReference type="InterPro" id="IPR013783">
    <property type="entry name" value="Ig-like_fold"/>
</dbReference>
<evidence type="ECO:0000256" key="1">
    <source>
        <dbReference type="ARBA" id="ARBA00022729"/>
    </source>
</evidence>
<gene>
    <name evidence="8" type="ORF">MsAm2_01430</name>
</gene>
<feature type="domain" description="Immunoglobulin" evidence="7">
    <location>
        <begin position="732"/>
        <end position="813"/>
    </location>
</feature>
<evidence type="ECO:0000256" key="2">
    <source>
        <dbReference type="ARBA" id="ARBA00023157"/>
    </source>
</evidence>
<evidence type="ECO:0000313" key="8">
    <source>
        <dbReference type="EMBL" id="WNY26382.1"/>
    </source>
</evidence>
<evidence type="ECO:0000313" key="9">
    <source>
        <dbReference type="Proteomes" id="UP001304970"/>
    </source>
</evidence>
<dbReference type="EMBL" id="CP131061">
    <property type="protein sequence ID" value="WNY26382.1"/>
    <property type="molecule type" value="Genomic_DNA"/>
</dbReference>
<name>A0AA96V4E2_9EURY</name>
<keyword evidence="2" id="KW-1015">Disulfide bond</keyword>
<dbReference type="InterPro" id="IPR052598">
    <property type="entry name" value="IgSF_CEA-related"/>
</dbReference>
<dbReference type="InterPro" id="IPR003599">
    <property type="entry name" value="Ig_sub"/>
</dbReference>
<dbReference type="Gene3D" id="2.60.40.10">
    <property type="entry name" value="Immunoglobulins"/>
    <property type="match status" value="11"/>
</dbReference>
<feature type="domain" description="Immunoglobulin" evidence="7">
    <location>
        <begin position="37"/>
        <end position="336"/>
    </location>
</feature>
<accession>A0AA96V4E2</accession>
<keyword evidence="6" id="KW-0472">Membrane</keyword>
<feature type="domain" description="Immunoglobulin" evidence="7">
    <location>
        <begin position="1007"/>
        <end position="1085"/>
    </location>
</feature>
<feature type="domain" description="Immunoglobulin" evidence="7">
    <location>
        <begin position="1189"/>
        <end position="1267"/>
    </location>
</feature>
<feature type="domain" description="Immunoglobulin" evidence="7">
    <location>
        <begin position="1280"/>
        <end position="1358"/>
    </location>
</feature>
<keyword evidence="4" id="KW-0393">Immunoglobulin domain</keyword>
<protein>
    <recommendedName>
        <fullName evidence="7">Immunoglobulin domain-containing protein</fullName>
    </recommendedName>
</protein>
<keyword evidence="9" id="KW-1185">Reference proteome</keyword>
<dbReference type="PROSITE" id="PS50194">
    <property type="entry name" value="FILAMIN_REPEAT"/>
    <property type="match status" value="1"/>
</dbReference>
<evidence type="ECO:0000256" key="5">
    <source>
        <dbReference type="SAM" id="MobiDB-lite"/>
    </source>
</evidence>
<keyword evidence="1" id="KW-0732">Signal</keyword>
<feature type="compositionally biased region" description="Low complexity" evidence="5">
    <location>
        <begin position="1651"/>
        <end position="1671"/>
    </location>
</feature>
<keyword evidence="3" id="KW-0325">Glycoprotein</keyword>
<feature type="domain" description="Immunoglobulin" evidence="7">
    <location>
        <begin position="1463"/>
        <end position="1542"/>
    </location>
</feature>
<reference evidence="8 9" key="1">
    <citation type="submission" date="2023-07" db="EMBL/GenBank/DDBJ databases">
        <title>Closed genome sequence of Methanosarcinaceae archaeon Am2.</title>
        <authorList>
            <person name="Poehlein A."/>
            <person name="Protasov E."/>
            <person name="Platt K."/>
            <person name="Reeh H."/>
            <person name="Daniel R."/>
            <person name="Brune A."/>
        </authorList>
    </citation>
    <scope>NUCLEOTIDE SEQUENCE [LARGE SCALE GENOMIC DNA]</scope>
    <source>
        <strain evidence="8 9">Am2</strain>
    </source>
</reference>
<dbReference type="SUPFAM" id="SSF48726">
    <property type="entry name" value="Immunoglobulin"/>
    <property type="match status" value="10"/>
</dbReference>
<feature type="domain" description="Immunoglobulin" evidence="7">
    <location>
        <begin position="916"/>
        <end position="994"/>
    </location>
</feature>
<evidence type="ECO:0000256" key="6">
    <source>
        <dbReference type="SAM" id="Phobius"/>
    </source>
</evidence>
<feature type="region of interest" description="Disordered" evidence="5">
    <location>
        <begin position="1634"/>
        <end position="1686"/>
    </location>
</feature>
<evidence type="ECO:0000259" key="7">
    <source>
        <dbReference type="SMART" id="SM00409"/>
    </source>
</evidence>
<organism evidence="8 9">
    <name type="scientific">Methanolapillus ohkumae</name>
    <dbReference type="NCBI Taxonomy" id="3028298"/>
    <lineage>
        <taxon>Archaea</taxon>
        <taxon>Methanobacteriati</taxon>
        <taxon>Methanobacteriota</taxon>
        <taxon>Stenosarchaea group</taxon>
        <taxon>Methanomicrobia</taxon>
        <taxon>Methanosarcinales</taxon>
        <taxon>Methanosarcinaceae</taxon>
        <taxon>Methanolapillus</taxon>
    </lineage>
</organism>
<keyword evidence="6" id="KW-0812">Transmembrane</keyword>
<dbReference type="InterPro" id="IPR017868">
    <property type="entry name" value="Filamin/ABP280_repeat-like"/>
</dbReference>
<feature type="domain" description="Immunoglobulin" evidence="7">
    <location>
        <begin position="1371"/>
        <end position="1450"/>
    </location>
</feature>
<dbReference type="InterPro" id="IPR036179">
    <property type="entry name" value="Ig-like_dom_sf"/>
</dbReference>
<sequence>MNGKVYKKIGIVFLTLLLLFAMVPGTAMAASIQTNLNGTYSYLTGDEATLTFKGKPAFWWVDDTGFSWEYKKPSGSWTKINANKLYNGTDVSFNVKGLDNNNVTVKITTVTPSGMFAQNGTSTLKFQSTMNLNGYQFRVCVGENELYSNTATLNVYNRAMVSELQSTAVFVETTDPSFTTTAPDDMKYEWYRSNDTTGNTFSLVHTQQGGETSTYSPQVTLADNGHFYKVKTSAGPASLNNYAESAPVELTVFPTPTVVPSNVFEQTESVSFTGPTEGTNYKWNKAGEMSPVYTSTSNTYYIDQDNVTVDKSGTYTLTMTYNGQEITSKPFYLTVYSADLIDEDQTPEKYVVFLGSNDVSMTVNVKEVASPIESYEMEWWFGGSQISGETTSTLIRTSGTANGGTYEFKIFGIENGHRCCSDSIFIELIVLDQPAANPNPVFEGKPTTLSVGNGNIAEITYNWKLESSPVGENSYQYVILDADTTNHAGNYTVTASVGTGTKLKSDTSKPFNLKVYSKPTVTLDLNKTSAFAEQEIGVTVTPGNVPTAAGTTTAFELFQVNSSGGDDISLGTVGETDTLVPTAPGANEYYVVMTTTLSNGDFTTSKSSEISLTVYNKPTVTVSPTSSNEHAAIGGTFIFTANVVQDTTLPAGATVTYQWYLVDNTDPTTPVLTPVGTNSNMYNAPLDAVGTFTYAVSVTTVSGDANIAVSSDPVILTVYLNPEEGVAITQQPTDVTVAVGNNAELTVVATGAVSYQWQKYNTATTAWDDVGINSSIFPITGAVDDDDDGTYRVVVTGIYGETVTSNEATVSVIDDPATVSITKHPADVIVAVGNNAELTVVATNANTYQWQKQNGAIWEDVGTNASIFSITNAVEDNEGTYRVIITGTAGDTAISDEADVTVNAADATTVLITQQPADVIVAVGNNAELTVVATNANTYQWQKQNGAIWEDVGTNASIFSITNAVEDNEGTYRVIITGTAGDTAISDEADVTVNAADATTVLITQQPADVIVAVGNNAELTVVATNANTYQWQKQNGAIWEDVGTNASIFSITNAVEDNEGTYRVIITGTAGDTAISDEADVTVNAADATTVLITQQPADVIVAVGNNAELTVVATNANTYQWQKQNGAIWEDVGTNASIFSITNAVEDNEGTYRVIITGTAGDTAISDEADVTVNAADATTVLITQQPADVIVAVGNNAELTVVATNANTYQWQKQNGAIWEDVGTNASIFSITNAVEDNEGTYRVIITGTAGDTAISDEADVTVNAADATTVLITQQPADVIVAVGNNAELTVVATNANTYQWQKQNGAIWEDVGTNASIFSITSAVEDNEGTYRVIITGTGGDTAISNSAAVSVIDVGPATVSITKHPADVTVAVGNNAELTVVATNAAAYQWQKQNGAIWENVTGETNPTLSFASAQLTDAGTYRVTITGTGGDTAISNSATVSVIDVGPATVSITKHPADVTVAVGNNAELTVVAENAVSYKWQKQNGAIWEDVTGETNPTLSFASAQLTDAGTYRVIVTGTETDTAISNNATVTVISANPETTISITGPDDVTVTIGNNAQLSVIATNAAAYQWQKKNGTVWDNIGTDSSSLPITSASADDAGIYRVIVTGSVNANEMAISREATVTVRTGGSSGGSTGEAKIIDTSGQNNNTQNQTNDSSGSQGFEPAEEPPAGDGKSLEEKSTFPWWILLVLLLLIAAGIGYWYFFIWKKKQKEGEE</sequence>
<dbReference type="PANTHER" id="PTHR44337">
    <property type="entry name" value="CARCINOEMBRYONIC ANTIGEN-RELATED CELL ADHESION MOLECULE 8"/>
    <property type="match status" value="1"/>
</dbReference>
<proteinExistence type="predicted"/>